<protein>
    <recommendedName>
        <fullName evidence="3">SpoVT-AbrB domain-containing protein</fullName>
    </recommendedName>
</protein>
<dbReference type="Proteomes" id="UP000028123">
    <property type="component" value="Unassembled WGS sequence"/>
</dbReference>
<comment type="caution">
    <text evidence="1">The sequence shown here is derived from an EMBL/GenBank/DDBJ whole genome shotgun (WGS) entry which is preliminary data.</text>
</comment>
<dbReference type="SUPFAM" id="SSF89447">
    <property type="entry name" value="AbrB/MazE/MraZ-like"/>
    <property type="match status" value="1"/>
</dbReference>
<gene>
    <name evidence="1" type="ORF">ET33_22560</name>
</gene>
<dbReference type="InterPro" id="IPR037914">
    <property type="entry name" value="SpoVT-AbrB_sf"/>
</dbReference>
<dbReference type="RefSeq" id="WP_036690844.1">
    <property type="nucleotide sequence ID" value="NZ_JNVM01000033.1"/>
</dbReference>
<dbReference type="Gene3D" id="1.10.260.40">
    <property type="entry name" value="lambda repressor-like DNA-binding domains"/>
    <property type="match status" value="1"/>
</dbReference>
<accession>A0A081NW64</accession>
<sequence length="158" mass="18782">MYEGRVTGIIRVIDKVGRIVIPMEVRRVLKLESNVMTEYFYDDEKKAIMVHRYHGKECLFCSNKEQVVYFKKFYICTSCIQSLPALQVFLERVERERSNELKRTLSKKKKITPKRKEALERLYQVMKENPKASQRKIAEILGFSQAWVSHLLRNHVDL</sequence>
<dbReference type="EMBL" id="JNVM01000033">
    <property type="protein sequence ID" value="KEQ22687.1"/>
    <property type="molecule type" value="Genomic_DNA"/>
</dbReference>
<evidence type="ECO:0008006" key="3">
    <source>
        <dbReference type="Google" id="ProtNLM"/>
    </source>
</evidence>
<proteinExistence type="predicted"/>
<dbReference type="eggNOG" id="COG2002">
    <property type="taxonomic scope" value="Bacteria"/>
</dbReference>
<name>A0A081NW64_9BACL</name>
<dbReference type="GO" id="GO:0003677">
    <property type="term" value="F:DNA binding"/>
    <property type="evidence" value="ECO:0007669"/>
    <property type="project" value="InterPro"/>
</dbReference>
<dbReference type="OrthoDB" id="2606312at2"/>
<keyword evidence="2" id="KW-1185">Reference proteome</keyword>
<evidence type="ECO:0000313" key="1">
    <source>
        <dbReference type="EMBL" id="KEQ22687.1"/>
    </source>
</evidence>
<organism evidence="1 2">
    <name type="scientific">Paenibacillus tyrfis</name>
    <dbReference type="NCBI Taxonomy" id="1501230"/>
    <lineage>
        <taxon>Bacteria</taxon>
        <taxon>Bacillati</taxon>
        <taxon>Bacillota</taxon>
        <taxon>Bacilli</taxon>
        <taxon>Bacillales</taxon>
        <taxon>Paenibacillaceae</taxon>
        <taxon>Paenibacillus</taxon>
    </lineage>
</organism>
<reference evidence="1 2" key="1">
    <citation type="submission" date="2014-06" db="EMBL/GenBank/DDBJ databases">
        <title>Draft genome sequence of Paenibacillus sp. MSt1.</title>
        <authorList>
            <person name="Aw Y.K."/>
            <person name="Ong K.S."/>
            <person name="Gan H.M."/>
            <person name="Lee S.M."/>
        </authorList>
    </citation>
    <scope>NUCLEOTIDE SEQUENCE [LARGE SCALE GENOMIC DNA]</scope>
    <source>
        <strain evidence="1 2">MSt1</strain>
    </source>
</reference>
<evidence type="ECO:0000313" key="2">
    <source>
        <dbReference type="Proteomes" id="UP000028123"/>
    </source>
</evidence>
<dbReference type="InterPro" id="IPR010982">
    <property type="entry name" value="Lambda_DNA-bd_dom_sf"/>
</dbReference>
<dbReference type="Gene3D" id="2.10.260.10">
    <property type="match status" value="1"/>
</dbReference>
<dbReference type="AlphaFoldDB" id="A0A081NW64"/>